<comment type="similarity">
    <text evidence="1">Belongs to the CC2D1 family.</text>
</comment>
<name>A0ABM1MVP1_NICVS</name>
<dbReference type="RefSeq" id="XP_017778641.1">
    <property type="nucleotide sequence ID" value="XM_017923152.1"/>
</dbReference>
<evidence type="ECO:0000313" key="5">
    <source>
        <dbReference type="RefSeq" id="XP_017778641.1"/>
    </source>
</evidence>
<dbReference type="InterPro" id="IPR035892">
    <property type="entry name" value="C2_domain_sf"/>
</dbReference>
<feature type="region of interest" description="Disordered" evidence="2">
    <location>
        <begin position="1"/>
        <end position="102"/>
    </location>
</feature>
<dbReference type="SMART" id="SM00239">
    <property type="entry name" value="C2"/>
    <property type="match status" value="1"/>
</dbReference>
<feature type="region of interest" description="Disordered" evidence="2">
    <location>
        <begin position="378"/>
        <end position="437"/>
    </location>
</feature>
<dbReference type="Pfam" id="PF21528">
    <property type="entry name" value="CC2D1A-B_DM14"/>
    <property type="match status" value="4"/>
</dbReference>
<dbReference type="Gene3D" id="2.60.40.150">
    <property type="entry name" value="C2 domain"/>
    <property type="match status" value="1"/>
</dbReference>
<keyword evidence="4" id="KW-1185">Reference proteome</keyword>
<organism evidence="4 5">
    <name type="scientific">Nicrophorus vespilloides</name>
    <name type="common">Boreal carrion beetle</name>
    <dbReference type="NCBI Taxonomy" id="110193"/>
    <lineage>
        <taxon>Eukaryota</taxon>
        <taxon>Metazoa</taxon>
        <taxon>Ecdysozoa</taxon>
        <taxon>Arthropoda</taxon>
        <taxon>Hexapoda</taxon>
        <taxon>Insecta</taxon>
        <taxon>Pterygota</taxon>
        <taxon>Neoptera</taxon>
        <taxon>Endopterygota</taxon>
        <taxon>Coleoptera</taxon>
        <taxon>Polyphaga</taxon>
        <taxon>Staphyliniformia</taxon>
        <taxon>Silphidae</taxon>
        <taxon>Nicrophorinae</taxon>
        <taxon>Nicrophorus</taxon>
    </lineage>
</organism>
<dbReference type="PROSITE" id="PS50004">
    <property type="entry name" value="C2"/>
    <property type="match status" value="1"/>
</dbReference>
<feature type="compositionally biased region" description="Pro residues" evidence="2">
    <location>
        <begin position="201"/>
        <end position="211"/>
    </location>
</feature>
<accession>A0ABM1MVP1</accession>
<dbReference type="Proteomes" id="UP000695000">
    <property type="component" value="Unplaced"/>
</dbReference>
<reference evidence="5" key="1">
    <citation type="submission" date="2025-08" db="UniProtKB">
        <authorList>
            <consortium name="RefSeq"/>
        </authorList>
    </citation>
    <scope>IDENTIFICATION</scope>
    <source>
        <tissue evidence="5">Whole Larva</tissue>
    </source>
</reference>
<dbReference type="InterPro" id="IPR039725">
    <property type="entry name" value="CC2D1A/B"/>
</dbReference>
<dbReference type="InterPro" id="IPR000008">
    <property type="entry name" value="C2_dom"/>
</dbReference>
<gene>
    <name evidence="5" type="primary">LOC108564195</name>
</gene>
<feature type="compositionally biased region" description="Pro residues" evidence="2">
    <location>
        <begin position="388"/>
        <end position="407"/>
    </location>
</feature>
<dbReference type="CDD" id="cd08690">
    <property type="entry name" value="C2_Freud-1"/>
    <property type="match status" value="1"/>
</dbReference>
<sequence length="777" mass="86564">MYSKKKTERPKRSRDGNLSQYGLFDIPTDLSLNDGDDGSGSGGDSDLEAELLAITSGSNPSRPARRKPKPTVNLDSMVKESLKDIPSDEELSGDDDDPDLLNELSEITNDEFVEEIPQESSPTNNDVPNEMLNLLQERLKMYELAQSNAKEAGESSRAKRFGRGISTIKDLIKTTNSGKPINKDDIPPEVTVNTQKREPPVEPTRPAPLPPSAVESPVEEDIKTVEMTDDSRSKIALLNERKDEYKNAALRAKKSGNVPTALTYVKIIKQFDFIIKAIENGETVDLSNMPGPPVDETRPKEEIQVQTQNTEEPIDVKAIEEQEVQLIPASSVGEALQQRLDIYKEQEQAAKEQGNSSKARRMGRIVKQYENAIKLNNQGKPIPVDELPTPPGYAPIPVPGAEKPPAPEVSKPVAPTPPPRDSPSTKPAVPARTSGNHIPTTRMEKQIILLKDRQREFKEAALNAKKKGEINQAKEYLRNAKRIDPLIEAAQGGLPVDISSLPIPPSAKSQLDLEYELVMADECVEDDAGVMDVISRLEAQLTKQLKMCLTTRDHHKALGDVAGTNRFERLALSVTKDLDLVRIAKRTNGAAIPKFHHESRNFSIVKSFTDLNDNDLQLSIISGINYNCANPKDIDTYVKFEFPYPQEEPYRDKTSTIKDTNNPAYNADFIIPIQRTSRPCLRVFKRHAVKLEVFSKGCFASDWGCCCRGFFRSDSLLGTATVKLQPLETQCEIHESFDLMDGRKKVGGKLEVRIRVRDPLISKEVQQLSERWLVVDH</sequence>
<evidence type="ECO:0000256" key="2">
    <source>
        <dbReference type="SAM" id="MobiDB-lite"/>
    </source>
</evidence>
<protein>
    <submittedName>
        <fullName evidence="5">Coiled-coil and C2 domain-containing protein 1-like isoform X1</fullName>
    </submittedName>
</protein>
<dbReference type="SUPFAM" id="SSF49562">
    <property type="entry name" value="C2 domain (Calcium/lipid-binding domain, CaLB)"/>
    <property type="match status" value="1"/>
</dbReference>
<dbReference type="PANTHER" id="PTHR13076:SF9">
    <property type="entry name" value="COILED-COIL AND C2 DOMAIN-CONTAINING PROTEIN 1-LIKE"/>
    <property type="match status" value="1"/>
</dbReference>
<dbReference type="PANTHER" id="PTHR13076">
    <property type="entry name" value="COILED-COIL AND C2 DOMAIN-CONTAINING PROTEIN 1-LIKE"/>
    <property type="match status" value="1"/>
</dbReference>
<feature type="region of interest" description="Disordered" evidence="2">
    <location>
        <begin position="175"/>
        <end position="218"/>
    </location>
</feature>
<dbReference type="InterPro" id="IPR006608">
    <property type="entry name" value="CC2D1A/B_DM14"/>
</dbReference>
<dbReference type="SMART" id="SM00685">
    <property type="entry name" value="DM14"/>
    <property type="match status" value="4"/>
</dbReference>
<evidence type="ECO:0000259" key="3">
    <source>
        <dbReference type="PROSITE" id="PS50004"/>
    </source>
</evidence>
<feature type="domain" description="C2" evidence="3">
    <location>
        <begin position="596"/>
        <end position="737"/>
    </location>
</feature>
<evidence type="ECO:0000256" key="1">
    <source>
        <dbReference type="ARBA" id="ARBA00010672"/>
    </source>
</evidence>
<dbReference type="GeneID" id="108564195"/>
<evidence type="ECO:0000313" key="4">
    <source>
        <dbReference type="Proteomes" id="UP000695000"/>
    </source>
</evidence>
<dbReference type="Pfam" id="PF00168">
    <property type="entry name" value="C2"/>
    <property type="match status" value="1"/>
</dbReference>
<feature type="compositionally biased region" description="Basic and acidic residues" evidence="2">
    <location>
        <begin position="77"/>
        <end position="86"/>
    </location>
</feature>
<feature type="compositionally biased region" description="Basic residues" evidence="2">
    <location>
        <begin position="1"/>
        <end position="12"/>
    </location>
</feature>
<dbReference type="InterPro" id="IPR037772">
    <property type="entry name" value="C2_Freud"/>
</dbReference>
<feature type="compositionally biased region" description="Acidic residues" evidence="2">
    <location>
        <begin position="87"/>
        <end position="100"/>
    </location>
</feature>
<proteinExistence type="inferred from homology"/>